<accession>A0A371GWB2</accession>
<reference evidence="1" key="1">
    <citation type="submission" date="2018-05" db="EMBL/GenBank/DDBJ databases">
        <title>Draft genome of Mucuna pruriens seed.</title>
        <authorList>
            <person name="Nnadi N.E."/>
            <person name="Vos R."/>
            <person name="Hasami M.H."/>
            <person name="Devisetty U.K."/>
            <person name="Aguiy J.C."/>
        </authorList>
    </citation>
    <scope>NUCLEOTIDE SEQUENCE [LARGE SCALE GENOMIC DNA]</scope>
    <source>
        <strain evidence="1">JCA_2017</strain>
    </source>
</reference>
<dbReference type="AlphaFoldDB" id="A0A371GWB2"/>
<gene>
    <name evidence="1" type="ORF">CR513_22727</name>
</gene>
<evidence type="ECO:0000313" key="1">
    <source>
        <dbReference type="EMBL" id="RDX94837.1"/>
    </source>
</evidence>
<keyword evidence="2" id="KW-1185">Reference proteome</keyword>
<organism evidence="1 2">
    <name type="scientific">Mucuna pruriens</name>
    <name type="common">Velvet bean</name>
    <name type="synonym">Dolichos pruriens</name>
    <dbReference type="NCBI Taxonomy" id="157652"/>
    <lineage>
        <taxon>Eukaryota</taxon>
        <taxon>Viridiplantae</taxon>
        <taxon>Streptophyta</taxon>
        <taxon>Embryophyta</taxon>
        <taxon>Tracheophyta</taxon>
        <taxon>Spermatophyta</taxon>
        <taxon>Magnoliopsida</taxon>
        <taxon>eudicotyledons</taxon>
        <taxon>Gunneridae</taxon>
        <taxon>Pentapetalae</taxon>
        <taxon>rosids</taxon>
        <taxon>fabids</taxon>
        <taxon>Fabales</taxon>
        <taxon>Fabaceae</taxon>
        <taxon>Papilionoideae</taxon>
        <taxon>50 kb inversion clade</taxon>
        <taxon>NPAAA clade</taxon>
        <taxon>indigoferoid/millettioid clade</taxon>
        <taxon>Phaseoleae</taxon>
        <taxon>Mucuna</taxon>
    </lineage>
</organism>
<feature type="non-terminal residue" evidence="1">
    <location>
        <position position="1"/>
    </location>
</feature>
<comment type="caution">
    <text evidence="1">The sequence shown here is derived from an EMBL/GenBank/DDBJ whole genome shotgun (WGS) entry which is preliminary data.</text>
</comment>
<evidence type="ECO:0000313" key="2">
    <source>
        <dbReference type="Proteomes" id="UP000257109"/>
    </source>
</evidence>
<protein>
    <submittedName>
        <fullName evidence="1">Uncharacterized protein</fullName>
    </submittedName>
</protein>
<dbReference type="Proteomes" id="UP000257109">
    <property type="component" value="Unassembled WGS sequence"/>
</dbReference>
<dbReference type="EMBL" id="QJKJ01004268">
    <property type="protein sequence ID" value="RDX94837.1"/>
    <property type="molecule type" value="Genomic_DNA"/>
</dbReference>
<name>A0A371GWB2_MUCPR</name>
<proteinExistence type="predicted"/>
<sequence length="66" mass="8046">MTKKWRFGRENEDSRSEVISLFQRIFEVHNRFSLISLFYEELRNQRVVGKYLRSSMFCKLQNKGDP</sequence>